<feature type="transmembrane region" description="Helical" evidence="8">
    <location>
        <begin position="21"/>
        <end position="40"/>
    </location>
</feature>
<dbReference type="Proteomes" id="UP000198885">
    <property type="component" value="Unassembled WGS sequence"/>
</dbReference>
<dbReference type="Gene3D" id="1.20.120.350">
    <property type="entry name" value="Voltage-gated potassium channels. Chain C"/>
    <property type="match status" value="1"/>
</dbReference>
<dbReference type="AlphaFoldDB" id="A0A1H9SPW3"/>
<protein>
    <submittedName>
        <fullName evidence="10">Voltage-gated potassium channel</fullName>
    </submittedName>
</protein>
<dbReference type="Pfam" id="PF07885">
    <property type="entry name" value="Ion_trans_2"/>
    <property type="match status" value="1"/>
</dbReference>
<evidence type="ECO:0000256" key="4">
    <source>
        <dbReference type="ARBA" id="ARBA00022989"/>
    </source>
</evidence>
<dbReference type="PANTHER" id="PTHR11537">
    <property type="entry name" value="VOLTAGE-GATED POTASSIUM CHANNEL"/>
    <property type="match status" value="1"/>
</dbReference>
<keyword evidence="2" id="KW-0813">Transport</keyword>
<dbReference type="InterPro" id="IPR028325">
    <property type="entry name" value="VG_K_chnl"/>
</dbReference>
<evidence type="ECO:0000256" key="3">
    <source>
        <dbReference type="ARBA" id="ARBA00022692"/>
    </source>
</evidence>
<dbReference type="InterPro" id="IPR013099">
    <property type="entry name" value="K_chnl_dom"/>
</dbReference>
<evidence type="ECO:0000313" key="11">
    <source>
        <dbReference type="Proteomes" id="UP000198885"/>
    </source>
</evidence>
<evidence type="ECO:0000256" key="2">
    <source>
        <dbReference type="ARBA" id="ARBA00022448"/>
    </source>
</evidence>
<name>A0A1H9SPW3_9RHOB</name>
<keyword evidence="4 8" id="KW-1133">Transmembrane helix</keyword>
<feature type="transmembrane region" description="Helical" evidence="8">
    <location>
        <begin position="46"/>
        <end position="67"/>
    </location>
</feature>
<sequence>MKATLQTLYDGPGWTGRLFRTALFLFDVLTIAYFVLTANMQIEGSLVALDIGIGLVVVADLTARFLICEDRVRFFASVTTLADLVLVVSLLAPLVTGGNLGFLRALRMLRLVRSFHLVTWINRLLAGTSVNARIVDAAANLVAFVFVVTSMVWVWEHERNPDLDTYVDALYFTVTTLTTTGYGDITLSDRAGRLLTIAIMVFGVGFFLQLLQAIYRPSKVEQPCRRCGLRLHDKDASHCKHCGSVIYIETEGDI</sequence>
<reference evidence="10 11" key="1">
    <citation type="submission" date="2016-10" db="EMBL/GenBank/DDBJ databases">
        <authorList>
            <person name="de Groot N.N."/>
        </authorList>
    </citation>
    <scope>NUCLEOTIDE SEQUENCE [LARGE SCALE GENOMIC DNA]</scope>
    <source>
        <strain evidence="10 11">DSM 23042</strain>
    </source>
</reference>
<dbReference type="Gene3D" id="1.10.287.70">
    <property type="match status" value="1"/>
</dbReference>
<feature type="transmembrane region" description="Helical" evidence="8">
    <location>
        <begin position="137"/>
        <end position="155"/>
    </location>
</feature>
<dbReference type="EMBL" id="FOGU01000003">
    <property type="protein sequence ID" value="SER86379.1"/>
    <property type="molecule type" value="Genomic_DNA"/>
</dbReference>
<evidence type="ECO:0000259" key="9">
    <source>
        <dbReference type="Pfam" id="PF07885"/>
    </source>
</evidence>
<evidence type="ECO:0000256" key="8">
    <source>
        <dbReference type="SAM" id="Phobius"/>
    </source>
</evidence>
<keyword evidence="3 8" id="KW-0812">Transmembrane</keyword>
<dbReference type="SUPFAM" id="SSF81324">
    <property type="entry name" value="Voltage-gated potassium channels"/>
    <property type="match status" value="1"/>
</dbReference>
<dbReference type="GO" id="GO:0005249">
    <property type="term" value="F:voltage-gated potassium channel activity"/>
    <property type="evidence" value="ECO:0007669"/>
    <property type="project" value="InterPro"/>
</dbReference>
<evidence type="ECO:0000256" key="5">
    <source>
        <dbReference type="ARBA" id="ARBA00023065"/>
    </source>
</evidence>
<evidence type="ECO:0000313" key="10">
    <source>
        <dbReference type="EMBL" id="SER86379.1"/>
    </source>
</evidence>
<proteinExistence type="predicted"/>
<accession>A0A1H9SPW3</accession>
<dbReference type="RefSeq" id="WP_177190406.1">
    <property type="nucleotide sequence ID" value="NZ_FOGU01000003.1"/>
</dbReference>
<dbReference type="InterPro" id="IPR027359">
    <property type="entry name" value="Volt_channel_dom_sf"/>
</dbReference>
<evidence type="ECO:0000256" key="7">
    <source>
        <dbReference type="ARBA" id="ARBA00023303"/>
    </source>
</evidence>
<dbReference type="PANTHER" id="PTHR11537:SF254">
    <property type="entry name" value="POTASSIUM VOLTAGE-GATED CHANNEL PROTEIN SHAB"/>
    <property type="match status" value="1"/>
</dbReference>
<keyword evidence="5" id="KW-0406">Ion transport</keyword>
<keyword evidence="7 10" id="KW-0407">Ion channel</keyword>
<keyword evidence="11" id="KW-1185">Reference proteome</keyword>
<dbReference type="GO" id="GO:0001508">
    <property type="term" value="P:action potential"/>
    <property type="evidence" value="ECO:0007669"/>
    <property type="project" value="TreeGrafter"/>
</dbReference>
<evidence type="ECO:0000256" key="1">
    <source>
        <dbReference type="ARBA" id="ARBA00004141"/>
    </source>
</evidence>
<comment type="subcellular location">
    <subcellularLocation>
        <location evidence="1">Membrane</location>
        <topology evidence="1">Multi-pass membrane protein</topology>
    </subcellularLocation>
</comment>
<dbReference type="GO" id="GO:0008076">
    <property type="term" value="C:voltage-gated potassium channel complex"/>
    <property type="evidence" value="ECO:0007669"/>
    <property type="project" value="InterPro"/>
</dbReference>
<organism evidence="10 11">
    <name type="scientific">Tranquillimonas rosea</name>
    <dbReference type="NCBI Taxonomy" id="641238"/>
    <lineage>
        <taxon>Bacteria</taxon>
        <taxon>Pseudomonadati</taxon>
        <taxon>Pseudomonadota</taxon>
        <taxon>Alphaproteobacteria</taxon>
        <taxon>Rhodobacterales</taxon>
        <taxon>Roseobacteraceae</taxon>
        <taxon>Tranquillimonas</taxon>
    </lineage>
</organism>
<feature type="transmembrane region" description="Helical" evidence="8">
    <location>
        <begin position="74"/>
        <end position="96"/>
    </location>
</feature>
<feature type="domain" description="Potassium channel" evidence="9">
    <location>
        <begin position="144"/>
        <end position="214"/>
    </location>
</feature>
<keyword evidence="6 8" id="KW-0472">Membrane</keyword>
<evidence type="ECO:0000256" key="6">
    <source>
        <dbReference type="ARBA" id="ARBA00023136"/>
    </source>
</evidence>
<feature type="transmembrane region" description="Helical" evidence="8">
    <location>
        <begin position="194"/>
        <end position="215"/>
    </location>
</feature>
<gene>
    <name evidence="10" type="ORF">SAMN04490244_103298</name>
</gene>